<evidence type="ECO:0000313" key="3">
    <source>
        <dbReference type="EMBL" id="KAF6387565.1"/>
    </source>
</evidence>
<reference evidence="3 4" key="1">
    <citation type="journal article" date="2020" name="Nature">
        <title>Six reference-quality genomes reveal evolution of bat adaptations.</title>
        <authorList>
            <person name="Jebb D."/>
            <person name="Huang Z."/>
            <person name="Pippel M."/>
            <person name="Hughes G.M."/>
            <person name="Lavrichenko K."/>
            <person name="Devanna P."/>
            <person name="Winkler S."/>
            <person name="Jermiin L.S."/>
            <person name="Skirmuntt E.C."/>
            <person name="Katzourakis A."/>
            <person name="Burkitt-Gray L."/>
            <person name="Ray D.A."/>
            <person name="Sullivan K.A.M."/>
            <person name="Roscito J.G."/>
            <person name="Kirilenko B.M."/>
            <person name="Davalos L.M."/>
            <person name="Corthals A.P."/>
            <person name="Power M.L."/>
            <person name="Jones G."/>
            <person name="Ransome R.D."/>
            <person name="Dechmann D.K.N."/>
            <person name="Locatelli A.G."/>
            <person name="Puechmaille S.J."/>
            <person name="Fedrigo O."/>
            <person name="Jarvis E.D."/>
            <person name="Hiller M."/>
            <person name="Vernes S.C."/>
            <person name="Myers E.W."/>
            <person name="Teeling E.C."/>
        </authorList>
    </citation>
    <scope>NUCLEOTIDE SEQUENCE [LARGE SCALE GENOMIC DNA]</scope>
    <source>
        <strain evidence="3">MMyoMyo1</strain>
        <tissue evidence="3">Flight muscle</tissue>
    </source>
</reference>
<dbReference type="GO" id="GO:0005771">
    <property type="term" value="C:multivesicular body"/>
    <property type="evidence" value="ECO:0007669"/>
    <property type="project" value="TreeGrafter"/>
</dbReference>
<dbReference type="VEuPathDB" id="HostDB:LOC118678732"/>
<dbReference type="InterPro" id="IPR005024">
    <property type="entry name" value="Snf7_fam"/>
</dbReference>
<dbReference type="Proteomes" id="UP000527355">
    <property type="component" value="Unassembled WGS sequence"/>
</dbReference>
<accession>A0A7J8AMW1</accession>
<sequence>MSGLGRLFGRGKKEKGPTPEEAIQKLKETEKILIKKQEFLEKKIQQELQTAKKHGTKNKRGDGKGANREDPGGKQGLLTLMFKVWAGSAALQALRRKKRLEQQLAQTDGTLSTLEFQREAIENATTNAEVLRTMELAAHGMKKAYQDMWVWGEGAQAQESSLVLGFGS</sequence>
<dbReference type="GO" id="GO:0006900">
    <property type="term" value="P:vesicle budding from membrane"/>
    <property type="evidence" value="ECO:0007669"/>
    <property type="project" value="TreeGrafter"/>
</dbReference>
<feature type="region of interest" description="Disordered" evidence="2">
    <location>
        <begin position="1"/>
        <end position="23"/>
    </location>
</feature>
<dbReference type="GO" id="GO:0032511">
    <property type="term" value="P:late endosome to vacuole transport via multivesicular body sorting pathway"/>
    <property type="evidence" value="ECO:0007669"/>
    <property type="project" value="TreeGrafter"/>
</dbReference>
<feature type="region of interest" description="Disordered" evidence="2">
    <location>
        <begin position="45"/>
        <end position="74"/>
    </location>
</feature>
<organism evidence="3 4">
    <name type="scientific">Myotis myotis</name>
    <name type="common">Greater mouse-eared bat</name>
    <name type="synonym">Vespertilio myotis</name>
    <dbReference type="NCBI Taxonomy" id="51298"/>
    <lineage>
        <taxon>Eukaryota</taxon>
        <taxon>Metazoa</taxon>
        <taxon>Chordata</taxon>
        <taxon>Craniata</taxon>
        <taxon>Vertebrata</taxon>
        <taxon>Euteleostomi</taxon>
        <taxon>Mammalia</taxon>
        <taxon>Eutheria</taxon>
        <taxon>Laurasiatheria</taxon>
        <taxon>Chiroptera</taxon>
        <taxon>Yangochiroptera</taxon>
        <taxon>Vespertilionidae</taxon>
        <taxon>Myotis</taxon>
    </lineage>
</organism>
<evidence type="ECO:0000313" key="4">
    <source>
        <dbReference type="Proteomes" id="UP000527355"/>
    </source>
</evidence>
<name>A0A7J8AMW1_MYOMY</name>
<dbReference type="Gene3D" id="1.10.287.1060">
    <property type="entry name" value="ESAT-6-like"/>
    <property type="match status" value="1"/>
</dbReference>
<feature type="compositionally biased region" description="Basic and acidic residues" evidence="2">
    <location>
        <begin position="59"/>
        <end position="72"/>
    </location>
</feature>
<gene>
    <name evidence="3" type="ORF">mMyoMyo1_008052</name>
</gene>
<proteinExistence type="inferred from homology"/>
<comment type="similarity">
    <text evidence="1">Belongs to the SNF7 family.</text>
</comment>
<protein>
    <recommendedName>
        <fullName evidence="5">Charged multivesicular body protein 4B</fullName>
    </recommendedName>
</protein>
<evidence type="ECO:0008006" key="5">
    <source>
        <dbReference type="Google" id="ProtNLM"/>
    </source>
</evidence>
<dbReference type="PANTHER" id="PTHR22761:SF14">
    <property type="entry name" value="CHARGED MULTIVESICULAR BODY PROTEIN 4A"/>
    <property type="match status" value="1"/>
</dbReference>
<keyword evidence="4" id="KW-1185">Reference proteome</keyword>
<evidence type="ECO:0000256" key="2">
    <source>
        <dbReference type="SAM" id="MobiDB-lite"/>
    </source>
</evidence>
<dbReference type="Pfam" id="PF03357">
    <property type="entry name" value="Snf7"/>
    <property type="match status" value="1"/>
</dbReference>
<comment type="caution">
    <text evidence="3">The sequence shown here is derived from an EMBL/GenBank/DDBJ whole genome shotgun (WGS) entry which is preliminary data.</text>
</comment>
<feature type="compositionally biased region" description="Basic and acidic residues" evidence="2">
    <location>
        <begin position="14"/>
        <end position="23"/>
    </location>
</feature>
<dbReference type="GO" id="GO:0009898">
    <property type="term" value="C:cytoplasmic side of plasma membrane"/>
    <property type="evidence" value="ECO:0007669"/>
    <property type="project" value="TreeGrafter"/>
</dbReference>
<dbReference type="AlphaFoldDB" id="A0A7J8AMW1"/>
<dbReference type="PANTHER" id="PTHR22761">
    <property type="entry name" value="CHARGED MULTIVESICULAR BODY PROTEIN"/>
    <property type="match status" value="1"/>
</dbReference>
<evidence type="ECO:0000256" key="1">
    <source>
        <dbReference type="ARBA" id="ARBA00006190"/>
    </source>
</evidence>
<dbReference type="EMBL" id="JABWUV010000001">
    <property type="protein sequence ID" value="KAF6387565.1"/>
    <property type="molecule type" value="Genomic_DNA"/>
</dbReference>
<dbReference type="GO" id="GO:0000815">
    <property type="term" value="C:ESCRT III complex"/>
    <property type="evidence" value="ECO:0007669"/>
    <property type="project" value="TreeGrafter"/>
</dbReference>